<dbReference type="InterPro" id="IPR002201">
    <property type="entry name" value="Glyco_trans_9"/>
</dbReference>
<dbReference type="PROSITE" id="PS50005">
    <property type="entry name" value="TPR"/>
    <property type="match status" value="7"/>
</dbReference>
<feature type="region of interest" description="Disordered" evidence="4">
    <location>
        <begin position="1"/>
        <end position="23"/>
    </location>
</feature>
<dbReference type="EMBL" id="FNCY01000013">
    <property type="protein sequence ID" value="SDI13955.1"/>
    <property type="molecule type" value="Genomic_DNA"/>
</dbReference>
<dbReference type="SUPFAM" id="SSF53756">
    <property type="entry name" value="UDP-Glycosyltransferase/glycogen phosphorylase"/>
    <property type="match status" value="1"/>
</dbReference>
<feature type="repeat" description="TPR" evidence="3">
    <location>
        <begin position="59"/>
        <end position="92"/>
    </location>
</feature>
<dbReference type="InterPro" id="IPR011990">
    <property type="entry name" value="TPR-like_helical_dom_sf"/>
</dbReference>
<proteinExistence type="predicted"/>
<feature type="repeat" description="TPR" evidence="3">
    <location>
        <begin position="161"/>
        <end position="194"/>
    </location>
</feature>
<dbReference type="PANTHER" id="PTHR44943">
    <property type="entry name" value="CELLULOSE SYNTHASE OPERON PROTEIN C"/>
    <property type="match status" value="1"/>
</dbReference>
<dbReference type="Pfam" id="PF01075">
    <property type="entry name" value="Glyco_transf_9"/>
    <property type="match status" value="1"/>
</dbReference>
<dbReference type="SUPFAM" id="SSF48452">
    <property type="entry name" value="TPR-like"/>
    <property type="match status" value="3"/>
</dbReference>
<feature type="repeat" description="TPR" evidence="3">
    <location>
        <begin position="93"/>
        <end position="126"/>
    </location>
</feature>
<feature type="repeat" description="TPR" evidence="3">
    <location>
        <begin position="263"/>
        <end position="296"/>
    </location>
</feature>
<evidence type="ECO:0000313" key="5">
    <source>
        <dbReference type="EMBL" id="SDI13955.1"/>
    </source>
</evidence>
<dbReference type="SMART" id="SM00028">
    <property type="entry name" value="TPR"/>
    <property type="match status" value="9"/>
</dbReference>
<dbReference type="PROSITE" id="PS50293">
    <property type="entry name" value="TPR_REGION"/>
    <property type="match status" value="3"/>
</dbReference>
<dbReference type="AlphaFoldDB" id="A0A1G8I4Q9"/>
<dbReference type="Gene3D" id="3.40.50.2000">
    <property type="entry name" value="Glycogen Phosphorylase B"/>
    <property type="match status" value="1"/>
</dbReference>
<dbReference type="STRING" id="83767.SAMN05660652_02932"/>
<evidence type="ECO:0000313" key="6">
    <source>
        <dbReference type="Proteomes" id="UP000198607"/>
    </source>
</evidence>
<evidence type="ECO:0000256" key="4">
    <source>
        <dbReference type="SAM" id="MobiDB-lite"/>
    </source>
</evidence>
<protein>
    <submittedName>
        <fullName evidence="5">Tfp pilus assembly protein PilF</fullName>
    </submittedName>
</protein>
<feature type="repeat" description="TPR" evidence="3">
    <location>
        <begin position="195"/>
        <end position="228"/>
    </location>
</feature>
<name>A0A1G8I4Q9_9RHOO</name>
<dbReference type="Proteomes" id="UP000198607">
    <property type="component" value="Unassembled WGS sequence"/>
</dbReference>
<dbReference type="GO" id="GO:0016757">
    <property type="term" value="F:glycosyltransferase activity"/>
    <property type="evidence" value="ECO:0007669"/>
    <property type="project" value="InterPro"/>
</dbReference>
<keyword evidence="6" id="KW-1185">Reference proteome</keyword>
<keyword evidence="1" id="KW-0677">Repeat</keyword>
<dbReference type="Pfam" id="PF13424">
    <property type="entry name" value="TPR_12"/>
    <property type="match status" value="2"/>
</dbReference>
<gene>
    <name evidence="5" type="ORF">SAMN05660652_02932</name>
</gene>
<reference evidence="5 6" key="1">
    <citation type="submission" date="2016-10" db="EMBL/GenBank/DDBJ databases">
        <authorList>
            <person name="de Groot N.N."/>
        </authorList>
    </citation>
    <scope>NUCLEOTIDE SEQUENCE [LARGE SCALE GENOMIC DNA]</scope>
    <source>
        <strain evidence="5 6">DSM 5885</strain>
    </source>
</reference>
<dbReference type="Pfam" id="PF13432">
    <property type="entry name" value="TPR_16"/>
    <property type="match status" value="2"/>
</dbReference>
<feature type="repeat" description="TPR" evidence="3">
    <location>
        <begin position="229"/>
        <end position="262"/>
    </location>
</feature>
<dbReference type="Pfam" id="PF14559">
    <property type="entry name" value="TPR_19"/>
    <property type="match status" value="1"/>
</dbReference>
<dbReference type="Gene3D" id="1.25.40.10">
    <property type="entry name" value="Tetratricopeptide repeat domain"/>
    <property type="match status" value="4"/>
</dbReference>
<feature type="repeat" description="TPR" evidence="3">
    <location>
        <begin position="297"/>
        <end position="330"/>
    </location>
</feature>
<organism evidence="5 6">
    <name type="scientific">Propionivibrio dicarboxylicus</name>
    <dbReference type="NCBI Taxonomy" id="83767"/>
    <lineage>
        <taxon>Bacteria</taxon>
        <taxon>Pseudomonadati</taxon>
        <taxon>Pseudomonadota</taxon>
        <taxon>Betaproteobacteria</taxon>
        <taxon>Rhodocyclales</taxon>
        <taxon>Rhodocyclaceae</taxon>
        <taxon>Propionivibrio</taxon>
    </lineage>
</organism>
<dbReference type="InterPro" id="IPR051685">
    <property type="entry name" value="Ycf3/AcsC/BcsC/TPR_MFPF"/>
</dbReference>
<dbReference type="PANTHER" id="PTHR44943:SF4">
    <property type="entry name" value="TPR REPEAT-CONTAINING PROTEIN MJ0798"/>
    <property type="match status" value="1"/>
</dbReference>
<evidence type="ECO:0000256" key="1">
    <source>
        <dbReference type="ARBA" id="ARBA00022737"/>
    </source>
</evidence>
<evidence type="ECO:0000256" key="3">
    <source>
        <dbReference type="PROSITE-ProRule" id="PRU00339"/>
    </source>
</evidence>
<sequence length="681" mass="74743">MGKKNKQAGAGRDQAHHSRQRQATDAFALQQAVRCHEAGLFDEAERRYQQILLTQPQHPQALLLLGFLYLGARRYAPAADATRRAVAANPQHPVAHCNLGMALLGTGRSDQAIGSFERAIALKPDYVEACNNLGLARQNLGDYADSVICFDRAIAWAPQLDAAWSNRGISLQKQGRHEEAVASFDRALAINPINGVACNNRGISLLALGRYEAALSDFRQAIELDAAYAEAFSNCGLALQTLERNEEAVASFDRALALNPDNSQAYSHRGMSLLRLGRLEDAVDSLNRALGAAPASVDVLNNRGIVFQHLGRLDEALACFHQALSLDPRRSKTLNNLGNVRRDMNEGEAALDCYAQALANDDGDTTVHLNAALCHLLLGDFKRGWPAFEWRWKTEKYRAARREFAAPLWLGAEDLTGRTILLHAEQGFGDTIQFCRYARCVAERGATVLLEVQAPLKSLMATLDGVSQVLAKGETLPEFDYHCPLMSLPLAFATELSTIPASGHYLSSDPGQQAQWHERLPATGKEPRIGIAWSGNPGFANDRNRSIPLANFARLFSTQAQFVSLQPSLRPGEREIFEANDKAVHCGDLLRDFSDTAALIDTMDLVIAVDTAVAHLAGALGKPVWVLLPYNNDWRWQLGREDSPWYPSARLFRQTRPGEWDETLARTAAALSANATQNQIG</sequence>
<evidence type="ECO:0000256" key="2">
    <source>
        <dbReference type="ARBA" id="ARBA00022803"/>
    </source>
</evidence>
<accession>A0A1G8I4Q9</accession>
<dbReference type="InterPro" id="IPR019734">
    <property type="entry name" value="TPR_rpt"/>
</dbReference>
<keyword evidence="2 3" id="KW-0802">TPR repeat</keyword>